<feature type="compositionally biased region" description="Basic residues" evidence="2">
    <location>
        <begin position="17"/>
        <end position="27"/>
    </location>
</feature>
<feature type="region of interest" description="Disordered" evidence="2">
    <location>
        <begin position="1"/>
        <end position="27"/>
    </location>
</feature>
<feature type="region of interest" description="Disordered" evidence="2">
    <location>
        <begin position="291"/>
        <end position="326"/>
    </location>
</feature>
<evidence type="ECO:0000256" key="2">
    <source>
        <dbReference type="SAM" id="MobiDB-lite"/>
    </source>
</evidence>
<dbReference type="GO" id="GO:0045944">
    <property type="term" value="P:positive regulation of transcription by RNA polymerase II"/>
    <property type="evidence" value="ECO:0007669"/>
    <property type="project" value="UniProtKB-ARBA"/>
</dbReference>
<protein>
    <submittedName>
        <fullName evidence="3">Uncharacterized protein</fullName>
    </submittedName>
</protein>
<organism evidence="3 4">
    <name type="scientific">Lentithecium fluviatile CBS 122367</name>
    <dbReference type="NCBI Taxonomy" id="1168545"/>
    <lineage>
        <taxon>Eukaryota</taxon>
        <taxon>Fungi</taxon>
        <taxon>Dikarya</taxon>
        <taxon>Ascomycota</taxon>
        <taxon>Pezizomycotina</taxon>
        <taxon>Dothideomycetes</taxon>
        <taxon>Pleosporomycetidae</taxon>
        <taxon>Pleosporales</taxon>
        <taxon>Massarineae</taxon>
        <taxon>Lentitheciaceae</taxon>
        <taxon>Lentithecium</taxon>
    </lineage>
</organism>
<dbReference type="Proteomes" id="UP000799291">
    <property type="component" value="Unassembled WGS sequence"/>
</dbReference>
<accession>A0A6G1J480</accession>
<evidence type="ECO:0000313" key="4">
    <source>
        <dbReference type="Proteomes" id="UP000799291"/>
    </source>
</evidence>
<dbReference type="OrthoDB" id="3785599at2759"/>
<feature type="region of interest" description="Disordered" evidence="2">
    <location>
        <begin position="99"/>
        <end position="122"/>
    </location>
</feature>
<dbReference type="AlphaFoldDB" id="A0A6G1J480"/>
<name>A0A6G1J480_9PLEO</name>
<dbReference type="GO" id="GO:0046983">
    <property type="term" value="F:protein dimerization activity"/>
    <property type="evidence" value="ECO:0007669"/>
    <property type="project" value="InterPro"/>
</dbReference>
<dbReference type="InterPro" id="IPR036879">
    <property type="entry name" value="TF_MADSbox_sf"/>
</dbReference>
<sequence length="326" mass="37351">MRPGRKQQTSPEEANERRRKMRQRRKRKFGAIKKIHDLKKDCGFEAALFLFHPETGQIFTYNSTNNEVCNSWFEDIKRSKAASQHLDFESVENLLNKPSCGDDLRDGKTSDEENGLDDLPPDKYTSIQLHEMPGIDKDLTAMRAVPSTSEPSVQLSTRRNPFPLTEFACRQLPIMSIERRDSLRALYPASVEALLNFETSRPSIEAGTDAASPGNGTNVTNANILTPHSIRDQVQTPQHGLDSEICRLKEEHDRIRNWKNRLLQLQRLDEEEDEIKRTLEGIQHIKDRPSAFSRKDNVHPIAPEQPPWQNTSSAFYYNNANNDRTA</sequence>
<dbReference type="EMBL" id="MU005579">
    <property type="protein sequence ID" value="KAF2685020.1"/>
    <property type="molecule type" value="Genomic_DNA"/>
</dbReference>
<feature type="compositionally biased region" description="Polar residues" evidence="2">
    <location>
        <begin position="307"/>
        <end position="326"/>
    </location>
</feature>
<evidence type="ECO:0000313" key="3">
    <source>
        <dbReference type="EMBL" id="KAF2685020.1"/>
    </source>
</evidence>
<keyword evidence="1" id="KW-0175">Coiled coil</keyword>
<dbReference type="Gene3D" id="3.40.1810.10">
    <property type="entry name" value="Transcription factor, MADS-box"/>
    <property type="match status" value="1"/>
</dbReference>
<keyword evidence="4" id="KW-1185">Reference proteome</keyword>
<feature type="compositionally biased region" description="Polar residues" evidence="2">
    <location>
        <begin position="1"/>
        <end position="12"/>
    </location>
</feature>
<feature type="coiled-coil region" evidence="1">
    <location>
        <begin position="248"/>
        <end position="288"/>
    </location>
</feature>
<gene>
    <name evidence="3" type="ORF">K458DRAFT_387915</name>
</gene>
<dbReference type="GO" id="GO:0003677">
    <property type="term" value="F:DNA binding"/>
    <property type="evidence" value="ECO:0007669"/>
    <property type="project" value="InterPro"/>
</dbReference>
<feature type="compositionally biased region" description="Basic and acidic residues" evidence="2">
    <location>
        <begin position="100"/>
        <end position="111"/>
    </location>
</feature>
<dbReference type="SUPFAM" id="SSF55455">
    <property type="entry name" value="SRF-like"/>
    <property type="match status" value="1"/>
</dbReference>
<proteinExistence type="predicted"/>
<reference evidence="3" key="1">
    <citation type="journal article" date="2020" name="Stud. Mycol.">
        <title>101 Dothideomycetes genomes: a test case for predicting lifestyles and emergence of pathogens.</title>
        <authorList>
            <person name="Haridas S."/>
            <person name="Albert R."/>
            <person name="Binder M."/>
            <person name="Bloem J."/>
            <person name="Labutti K."/>
            <person name="Salamov A."/>
            <person name="Andreopoulos B."/>
            <person name="Baker S."/>
            <person name="Barry K."/>
            <person name="Bills G."/>
            <person name="Bluhm B."/>
            <person name="Cannon C."/>
            <person name="Castanera R."/>
            <person name="Culley D."/>
            <person name="Daum C."/>
            <person name="Ezra D."/>
            <person name="Gonzalez J."/>
            <person name="Henrissat B."/>
            <person name="Kuo A."/>
            <person name="Liang C."/>
            <person name="Lipzen A."/>
            <person name="Lutzoni F."/>
            <person name="Magnuson J."/>
            <person name="Mondo S."/>
            <person name="Nolan M."/>
            <person name="Ohm R."/>
            <person name="Pangilinan J."/>
            <person name="Park H.-J."/>
            <person name="Ramirez L."/>
            <person name="Alfaro M."/>
            <person name="Sun H."/>
            <person name="Tritt A."/>
            <person name="Yoshinaga Y."/>
            <person name="Zwiers L.-H."/>
            <person name="Turgeon B."/>
            <person name="Goodwin S."/>
            <person name="Spatafora J."/>
            <person name="Crous P."/>
            <person name="Grigoriev I."/>
        </authorList>
    </citation>
    <scope>NUCLEOTIDE SEQUENCE</scope>
    <source>
        <strain evidence="3">CBS 122367</strain>
    </source>
</reference>
<evidence type="ECO:0000256" key="1">
    <source>
        <dbReference type="SAM" id="Coils"/>
    </source>
</evidence>